<dbReference type="AlphaFoldDB" id="A0A6L5QM00"/>
<reference evidence="8 9" key="1">
    <citation type="submission" date="2019-11" db="EMBL/GenBank/DDBJ databases">
        <title>Novel species isolated from a subtropical stream in China.</title>
        <authorList>
            <person name="Lu H."/>
        </authorList>
    </citation>
    <scope>NUCLEOTIDE SEQUENCE [LARGE SCALE GENOMIC DNA]</scope>
    <source>
        <strain evidence="8 9">FT25W</strain>
    </source>
</reference>
<dbReference type="InterPro" id="IPR027417">
    <property type="entry name" value="P-loop_NTPase"/>
</dbReference>
<feature type="domain" description="Response regulatory" evidence="7">
    <location>
        <begin position="8"/>
        <end position="126"/>
    </location>
</feature>
<dbReference type="GO" id="GO:0000160">
    <property type="term" value="P:phosphorelay signal transduction system"/>
    <property type="evidence" value="ECO:0007669"/>
    <property type="project" value="InterPro"/>
</dbReference>
<keyword evidence="4" id="KW-0804">Transcription</keyword>
<protein>
    <submittedName>
        <fullName evidence="8">Response regulator</fullName>
    </submittedName>
</protein>
<dbReference type="InterPro" id="IPR025662">
    <property type="entry name" value="Sigma_54_int_dom_ATP-bd_1"/>
</dbReference>
<dbReference type="Pfam" id="PF00072">
    <property type="entry name" value="Response_reg"/>
    <property type="match status" value="1"/>
</dbReference>
<evidence type="ECO:0000259" key="7">
    <source>
        <dbReference type="PROSITE" id="PS50110"/>
    </source>
</evidence>
<evidence type="ECO:0000256" key="4">
    <source>
        <dbReference type="ARBA" id="ARBA00023163"/>
    </source>
</evidence>
<dbReference type="GO" id="GO:0005524">
    <property type="term" value="F:ATP binding"/>
    <property type="evidence" value="ECO:0007669"/>
    <property type="project" value="UniProtKB-KW"/>
</dbReference>
<evidence type="ECO:0000256" key="5">
    <source>
        <dbReference type="PROSITE-ProRule" id="PRU00169"/>
    </source>
</evidence>
<evidence type="ECO:0000256" key="2">
    <source>
        <dbReference type="ARBA" id="ARBA00022840"/>
    </source>
</evidence>
<dbReference type="GO" id="GO:0043565">
    <property type="term" value="F:sequence-specific DNA binding"/>
    <property type="evidence" value="ECO:0007669"/>
    <property type="project" value="InterPro"/>
</dbReference>
<gene>
    <name evidence="8" type="ORF">GJ697_23005</name>
</gene>
<dbReference type="Pfam" id="PF25601">
    <property type="entry name" value="AAA_lid_14"/>
    <property type="match status" value="1"/>
</dbReference>
<dbReference type="SUPFAM" id="SSF52540">
    <property type="entry name" value="P-loop containing nucleoside triphosphate hydrolases"/>
    <property type="match status" value="1"/>
</dbReference>
<dbReference type="PANTHER" id="PTHR32071:SF57">
    <property type="entry name" value="C4-DICARBOXYLATE TRANSPORT TRANSCRIPTIONAL REGULATORY PROTEIN DCTD"/>
    <property type="match status" value="1"/>
</dbReference>
<dbReference type="Proteomes" id="UP000481037">
    <property type="component" value="Unassembled WGS sequence"/>
</dbReference>
<feature type="modified residue" description="4-aspartylphosphate" evidence="5">
    <location>
        <position position="57"/>
    </location>
</feature>
<dbReference type="Gene3D" id="3.40.50.300">
    <property type="entry name" value="P-loop containing nucleotide triphosphate hydrolases"/>
    <property type="match status" value="1"/>
</dbReference>
<dbReference type="SMART" id="SM00382">
    <property type="entry name" value="AAA"/>
    <property type="match status" value="1"/>
</dbReference>
<dbReference type="InterPro" id="IPR058031">
    <property type="entry name" value="AAA_lid_NorR"/>
</dbReference>
<dbReference type="SUPFAM" id="SSF52172">
    <property type="entry name" value="CheY-like"/>
    <property type="match status" value="1"/>
</dbReference>
<dbReference type="PANTHER" id="PTHR32071">
    <property type="entry name" value="TRANSCRIPTIONAL REGULATORY PROTEIN"/>
    <property type="match status" value="1"/>
</dbReference>
<dbReference type="Pfam" id="PF02954">
    <property type="entry name" value="HTH_8"/>
    <property type="match status" value="1"/>
</dbReference>
<dbReference type="InterPro" id="IPR025943">
    <property type="entry name" value="Sigma_54_int_dom_ATP-bd_2"/>
</dbReference>
<dbReference type="InterPro" id="IPR011006">
    <property type="entry name" value="CheY-like_superfamily"/>
</dbReference>
<evidence type="ECO:0000313" key="9">
    <source>
        <dbReference type="Proteomes" id="UP000481037"/>
    </source>
</evidence>
<keyword evidence="3" id="KW-0805">Transcription regulation</keyword>
<dbReference type="PRINTS" id="PR01590">
    <property type="entry name" value="HTHFIS"/>
</dbReference>
<dbReference type="PROSITE" id="PS50045">
    <property type="entry name" value="SIGMA54_INTERACT_4"/>
    <property type="match status" value="1"/>
</dbReference>
<proteinExistence type="predicted"/>
<dbReference type="RefSeq" id="WP_154368054.1">
    <property type="nucleotide sequence ID" value="NZ_WKJM01000023.1"/>
</dbReference>
<evidence type="ECO:0000256" key="1">
    <source>
        <dbReference type="ARBA" id="ARBA00022741"/>
    </source>
</evidence>
<dbReference type="InterPro" id="IPR002197">
    <property type="entry name" value="HTH_Fis"/>
</dbReference>
<keyword evidence="2" id="KW-0067">ATP-binding</keyword>
<evidence type="ECO:0000259" key="6">
    <source>
        <dbReference type="PROSITE" id="PS50045"/>
    </source>
</evidence>
<dbReference type="PROSITE" id="PS50110">
    <property type="entry name" value="RESPONSE_REGULATORY"/>
    <property type="match status" value="1"/>
</dbReference>
<keyword evidence="1" id="KW-0547">Nucleotide-binding</keyword>
<dbReference type="Gene3D" id="3.40.50.2300">
    <property type="match status" value="1"/>
</dbReference>
<keyword evidence="9" id="KW-1185">Reference proteome</keyword>
<dbReference type="FunFam" id="3.40.50.300:FF:000006">
    <property type="entry name" value="DNA-binding transcriptional regulator NtrC"/>
    <property type="match status" value="1"/>
</dbReference>
<comment type="caution">
    <text evidence="8">The sequence shown here is derived from an EMBL/GenBank/DDBJ whole genome shotgun (WGS) entry which is preliminary data.</text>
</comment>
<dbReference type="Gene3D" id="1.10.10.60">
    <property type="entry name" value="Homeodomain-like"/>
    <property type="match status" value="1"/>
</dbReference>
<dbReference type="SUPFAM" id="SSF46689">
    <property type="entry name" value="Homeodomain-like"/>
    <property type="match status" value="1"/>
</dbReference>
<dbReference type="PROSITE" id="PS00675">
    <property type="entry name" value="SIGMA54_INTERACT_1"/>
    <property type="match status" value="1"/>
</dbReference>
<keyword evidence="5" id="KW-0597">Phosphoprotein</keyword>
<evidence type="ECO:0000313" key="8">
    <source>
        <dbReference type="EMBL" id="MRX10707.1"/>
    </source>
</evidence>
<dbReference type="Gene3D" id="1.10.8.60">
    <property type="match status" value="1"/>
</dbReference>
<accession>A0A6L5QM00</accession>
<feature type="domain" description="Sigma-54 factor interaction" evidence="6">
    <location>
        <begin position="149"/>
        <end position="378"/>
    </location>
</feature>
<dbReference type="InterPro" id="IPR001789">
    <property type="entry name" value="Sig_transdc_resp-reg_receiver"/>
</dbReference>
<dbReference type="InterPro" id="IPR003593">
    <property type="entry name" value="AAA+_ATPase"/>
</dbReference>
<dbReference type="Pfam" id="PF00158">
    <property type="entry name" value="Sigma54_activat"/>
    <property type="match status" value="1"/>
</dbReference>
<dbReference type="PROSITE" id="PS00676">
    <property type="entry name" value="SIGMA54_INTERACT_2"/>
    <property type="match status" value="1"/>
</dbReference>
<dbReference type="SMART" id="SM00448">
    <property type="entry name" value="REC"/>
    <property type="match status" value="1"/>
</dbReference>
<name>A0A6L5QM00_9BURK</name>
<dbReference type="EMBL" id="WKJM01000023">
    <property type="protein sequence ID" value="MRX10707.1"/>
    <property type="molecule type" value="Genomic_DNA"/>
</dbReference>
<dbReference type="GO" id="GO:0006355">
    <property type="term" value="P:regulation of DNA-templated transcription"/>
    <property type="evidence" value="ECO:0007669"/>
    <property type="project" value="InterPro"/>
</dbReference>
<dbReference type="CDD" id="cd00009">
    <property type="entry name" value="AAA"/>
    <property type="match status" value="1"/>
</dbReference>
<evidence type="ECO:0000256" key="3">
    <source>
        <dbReference type="ARBA" id="ARBA00023015"/>
    </source>
</evidence>
<dbReference type="InterPro" id="IPR009057">
    <property type="entry name" value="Homeodomain-like_sf"/>
</dbReference>
<sequence>MDSTRKQRILIVDDDSAVQVSLAMLLKQAGYDAVCADGPKQALAALAQQPIDLVLQDMNFSLHTSGEEGLQLLAELRQAQPELPVLLMTAWGSIALAVRGMQAGAANFFTKPWDNTQLAELIRTTLEAATPAERASRQALDAQFDFSGIVGEHPRLLKVLTTIGQVANTRAPVLVLGESGSGKELIADALHRNSQRAGKAIVKINMGAITPTLFESEMFGHVRGAFTDARTDRKGHVASANEGTLFLDEIGELNRSDQVKLLRVLQDQTYQPVGASRSEKADVRVVSATNRELAELVASGEFREDLFYRLNLITIRLPPLRERRSDIPLLARHIISDVAAGYGLPTTTIAPQALEWLSAQPWPGNIRQLKQTLERTLLLVGRSELRQADFVAAEQHEHGGALGTQRLGVDGMTLEQVERHMIAHALEQHQGNISRVAKALGLSRTALYRRLERHGLGAAPDSETPP</sequence>
<dbReference type="InterPro" id="IPR002078">
    <property type="entry name" value="Sigma_54_int"/>
</dbReference>
<organism evidence="8 9">
    <name type="scientific">Duganella alba</name>
    <dbReference type="NCBI Taxonomy" id="2666081"/>
    <lineage>
        <taxon>Bacteria</taxon>
        <taxon>Pseudomonadati</taxon>
        <taxon>Pseudomonadota</taxon>
        <taxon>Betaproteobacteria</taxon>
        <taxon>Burkholderiales</taxon>
        <taxon>Oxalobacteraceae</taxon>
        <taxon>Telluria group</taxon>
        <taxon>Duganella</taxon>
    </lineage>
</organism>